<evidence type="ECO:0000313" key="2">
    <source>
        <dbReference type="Proteomes" id="UP001231362"/>
    </source>
</evidence>
<dbReference type="RefSeq" id="WP_307152395.1">
    <property type="nucleotide sequence ID" value="NZ_JAUSTU010000050.1"/>
</dbReference>
<dbReference type="InterPro" id="IPR021617">
    <property type="entry name" value="DUF3231"/>
</dbReference>
<accession>A0ABT9VAG9</accession>
<dbReference type="InterPro" id="IPR012347">
    <property type="entry name" value="Ferritin-like"/>
</dbReference>
<comment type="caution">
    <text evidence="1">The sequence shown here is derived from an EMBL/GenBank/DDBJ whole genome shotgun (WGS) entry which is preliminary data.</text>
</comment>
<protein>
    <recommendedName>
        <fullName evidence="3">DUF3231 family protein</fullName>
    </recommendedName>
</protein>
<dbReference type="Pfam" id="PF11553">
    <property type="entry name" value="DUF3231"/>
    <property type="match status" value="1"/>
</dbReference>
<evidence type="ECO:0000313" key="1">
    <source>
        <dbReference type="EMBL" id="MDQ0157963.1"/>
    </source>
</evidence>
<dbReference type="EMBL" id="JAUSTU010000050">
    <property type="protein sequence ID" value="MDQ0157963.1"/>
    <property type="molecule type" value="Genomic_DNA"/>
</dbReference>
<keyword evidence="2" id="KW-1185">Reference proteome</keyword>
<gene>
    <name evidence="1" type="ORF">J2S07_004336</name>
</gene>
<organism evidence="1 2">
    <name type="scientific">Anoxybacillus andreesenii</name>
    <dbReference type="NCBI Taxonomy" id="1325932"/>
    <lineage>
        <taxon>Bacteria</taxon>
        <taxon>Bacillati</taxon>
        <taxon>Bacillota</taxon>
        <taxon>Bacilli</taxon>
        <taxon>Bacillales</taxon>
        <taxon>Anoxybacillaceae</taxon>
        <taxon>Anoxybacillus</taxon>
    </lineage>
</organism>
<sequence length="170" mass="18983">MSGFKPFSDKRALNDIELGFLHHGIETNNIGMQLITGFAQCAKNKDVKQYFVKGKELAKKQIKVMTEILMDSDVQFSATSGSTVTTSTVAPFSDKLMMACVHFLNGFSLVGSSFGTFFTYRNDITMKTALLVKDIYIYGQEGIEIRIKNGWFEEPPQMEDRAAIIKGVTN</sequence>
<evidence type="ECO:0008006" key="3">
    <source>
        <dbReference type="Google" id="ProtNLM"/>
    </source>
</evidence>
<proteinExistence type="predicted"/>
<reference evidence="1 2" key="1">
    <citation type="submission" date="2023-07" db="EMBL/GenBank/DDBJ databases">
        <title>Genomic Encyclopedia of Type Strains, Phase IV (KMG-IV): sequencing the most valuable type-strain genomes for metagenomic binning, comparative biology and taxonomic classification.</title>
        <authorList>
            <person name="Goeker M."/>
        </authorList>
    </citation>
    <scope>NUCLEOTIDE SEQUENCE [LARGE SCALE GENOMIC DNA]</scope>
    <source>
        <strain evidence="1 2">DSM 23948</strain>
    </source>
</reference>
<name>A0ABT9VAG9_9BACL</name>
<dbReference type="Gene3D" id="1.20.1260.10">
    <property type="match status" value="1"/>
</dbReference>
<dbReference type="Proteomes" id="UP001231362">
    <property type="component" value="Unassembled WGS sequence"/>
</dbReference>